<feature type="compositionally biased region" description="Polar residues" evidence="1">
    <location>
        <begin position="1"/>
        <end position="11"/>
    </location>
</feature>
<accession>A0A8H5IFZ4</accession>
<keyword evidence="3" id="KW-1185">Reference proteome</keyword>
<dbReference type="EMBL" id="JAAOAM010000255">
    <property type="protein sequence ID" value="KAF5536535.1"/>
    <property type="molecule type" value="Genomic_DNA"/>
</dbReference>
<proteinExistence type="predicted"/>
<evidence type="ECO:0000313" key="3">
    <source>
        <dbReference type="Proteomes" id="UP000522262"/>
    </source>
</evidence>
<sequence length="274" mass="31442">MDLGTPTSREGIQSPFADKNEQESLRKQLEEAQRRLREAEHTITGLRAAQDVIRDHSTDLKKESNRLREELAVLRSQNPQTGNTGNEANAGLTVTLRPEDVKNLQECVREIKHESKEIRRQTIELRDCMLSNQEGFSRKRRHTASDTGRNEEESPVMQFLNSCKLYDNQTNRCSIEFRGALKPFIEDLSRAYVSKSSLPHEKIRRNLADFAYSRNKPGWHCLRDVCEKGRLSTVVQIVSVCPLHDTNCEFLILRIQSNFGHLSFMSWGDLGKST</sequence>
<name>A0A8H5IFZ4_9HYPO</name>
<feature type="region of interest" description="Disordered" evidence="1">
    <location>
        <begin position="1"/>
        <end position="23"/>
    </location>
</feature>
<dbReference type="AlphaFoldDB" id="A0A8H5IFZ4"/>
<organism evidence="2 3">
    <name type="scientific">Fusarium mexicanum</name>
    <dbReference type="NCBI Taxonomy" id="751941"/>
    <lineage>
        <taxon>Eukaryota</taxon>
        <taxon>Fungi</taxon>
        <taxon>Dikarya</taxon>
        <taxon>Ascomycota</taxon>
        <taxon>Pezizomycotina</taxon>
        <taxon>Sordariomycetes</taxon>
        <taxon>Hypocreomycetidae</taxon>
        <taxon>Hypocreales</taxon>
        <taxon>Nectriaceae</taxon>
        <taxon>Fusarium</taxon>
        <taxon>Fusarium fujikuroi species complex</taxon>
    </lineage>
</organism>
<dbReference type="Proteomes" id="UP000522262">
    <property type="component" value="Unassembled WGS sequence"/>
</dbReference>
<evidence type="ECO:0000256" key="1">
    <source>
        <dbReference type="SAM" id="MobiDB-lite"/>
    </source>
</evidence>
<protein>
    <submittedName>
        <fullName evidence="2">Uncharacterized protein</fullName>
    </submittedName>
</protein>
<gene>
    <name evidence="2" type="ORF">FMEXI_10270</name>
</gene>
<reference evidence="2 3" key="1">
    <citation type="submission" date="2020-05" db="EMBL/GenBank/DDBJ databases">
        <title>Identification and distribution of gene clusters putatively required for synthesis of sphingolipid metabolism inhibitors in phylogenetically diverse species of the filamentous fungus Fusarium.</title>
        <authorList>
            <person name="Kim H.-S."/>
            <person name="Busman M."/>
            <person name="Brown D.W."/>
            <person name="Divon H."/>
            <person name="Uhlig S."/>
            <person name="Proctor R.H."/>
        </authorList>
    </citation>
    <scope>NUCLEOTIDE SEQUENCE [LARGE SCALE GENOMIC DNA]</scope>
    <source>
        <strain evidence="2 3">NRRL 53147</strain>
    </source>
</reference>
<evidence type="ECO:0000313" key="2">
    <source>
        <dbReference type="EMBL" id="KAF5536535.1"/>
    </source>
</evidence>
<comment type="caution">
    <text evidence="2">The sequence shown here is derived from an EMBL/GenBank/DDBJ whole genome shotgun (WGS) entry which is preliminary data.</text>
</comment>